<comment type="caution">
    <text evidence="5">The sequence shown here is derived from an EMBL/GenBank/DDBJ whole genome shotgun (WGS) entry which is preliminary data.</text>
</comment>
<keyword evidence="2" id="KW-0677">Repeat</keyword>
<evidence type="ECO:0000256" key="3">
    <source>
        <dbReference type="SAM" id="Phobius"/>
    </source>
</evidence>
<dbReference type="SMART" id="SM00256">
    <property type="entry name" value="FBOX"/>
    <property type="match status" value="1"/>
</dbReference>
<keyword evidence="3" id="KW-0472">Membrane</keyword>
<feature type="domain" description="F-box" evidence="4">
    <location>
        <begin position="66"/>
        <end position="106"/>
    </location>
</feature>
<evidence type="ECO:0000256" key="2">
    <source>
        <dbReference type="ARBA" id="ARBA00022737"/>
    </source>
</evidence>
<dbReference type="Pfam" id="PF00646">
    <property type="entry name" value="F-box"/>
    <property type="match status" value="1"/>
</dbReference>
<dbReference type="PANTHER" id="PTHR46344:SF1">
    <property type="entry name" value="OS02G0504900 PROTEIN"/>
    <property type="match status" value="1"/>
</dbReference>
<protein>
    <recommendedName>
        <fullName evidence="4">F-box domain-containing protein</fullName>
    </recommendedName>
</protein>
<reference evidence="5 6" key="1">
    <citation type="journal article" date="2019" name="Nat. Plants">
        <title>Genome sequencing of Musa balbisiana reveals subgenome evolution and function divergence in polyploid bananas.</title>
        <authorList>
            <person name="Yao X."/>
        </authorList>
    </citation>
    <scope>NUCLEOTIDE SEQUENCE [LARGE SCALE GENOMIC DNA]</scope>
    <source>
        <strain evidence="6">cv. DH-PKW</strain>
        <tissue evidence="5">Leaves</tissue>
    </source>
</reference>
<dbReference type="SUPFAM" id="SSF81383">
    <property type="entry name" value="F-box domain"/>
    <property type="match status" value="1"/>
</dbReference>
<evidence type="ECO:0000313" key="6">
    <source>
        <dbReference type="Proteomes" id="UP000317650"/>
    </source>
</evidence>
<keyword evidence="3" id="KW-0812">Transmembrane</keyword>
<organism evidence="5 6">
    <name type="scientific">Musa balbisiana</name>
    <name type="common">Banana</name>
    <dbReference type="NCBI Taxonomy" id="52838"/>
    <lineage>
        <taxon>Eukaryota</taxon>
        <taxon>Viridiplantae</taxon>
        <taxon>Streptophyta</taxon>
        <taxon>Embryophyta</taxon>
        <taxon>Tracheophyta</taxon>
        <taxon>Spermatophyta</taxon>
        <taxon>Magnoliopsida</taxon>
        <taxon>Liliopsida</taxon>
        <taxon>Zingiberales</taxon>
        <taxon>Musaceae</taxon>
        <taxon>Musa</taxon>
    </lineage>
</organism>
<gene>
    <name evidence="5" type="ORF">C4D60_Mb06t21040</name>
</gene>
<dbReference type="AlphaFoldDB" id="A0A4S8IPJ2"/>
<dbReference type="STRING" id="52838.A0A4S8IPJ2"/>
<dbReference type="EMBL" id="PYDT01000009">
    <property type="protein sequence ID" value="THU50517.1"/>
    <property type="molecule type" value="Genomic_DNA"/>
</dbReference>
<proteinExistence type="predicted"/>
<keyword evidence="6" id="KW-1185">Reference proteome</keyword>
<dbReference type="PANTHER" id="PTHR46344">
    <property type="entry name" value="OS02G0202900 PROTEIN"/>
    <property type="match status" value="1"/>
</dbReference>
<keyword evidence="3" id="KW-1133">Transmembrane helix</keyword>
<evidence type="ECO:0000259" key="4">
    <source>
        <dbReference type="SMART" id="SM00256"/>
    </source>
</evidence>
<feature type="transmembrane region" description="Helical" evidence="3">
    <location>
        <begin position="115"/>
        <end position="136"/>
    </location>
</feature>
<evidence type="ECO:0000313" key="5">
    <source>
        <dbReference type="EMBL" id="THU50517.1"/>
    </source>
</evidence>
<dbReference type="Proteomes" id="UP000317650">
    <property type="component" value="Chromosome 6"/>
</dbReference>
<keyword evidence="1" id="KW-0880">Kelch repeat</keyword>
<dbReference type="InterPro" id="IPR036047">
    <property type="entry name" value="F-box-like_dom_sf"/>
</dbReference>
<dbReference type="CDD" id="cd22152">
    <property type="entry name" value="F-box_AtAFR-like"/>
    <property type="match status" value="1"/>
</dbReference>
<accession>A0A4S8IPJ2</accession>
<name>A0A4S8IPJ2_MUSBA</name>
<sequence>MPTLAVPGLLGFRRQFVDSEMQLNIPMQNSIATLQKVSDGLITQMQMQMEMQMQIQDLNCPIIPGLPDDVAKTCLALVPRCDIPVMGAVCKTWRSFIQSKEFLTVRKYAKQVEEWIFILTEFLIIFHFAVANAAILKTKHIQHAVLYGHYC</sequence>
<dbReference type="InterPro" id="IPR001810">
    <property type="entry name" value="F-box_dom"/>
</dbReference>
<evidence type="ECO:0000256" key="1">
    <source>
        <dbReference type="ARBA" id="ARBA00022441"/>
    </source>
</evidence>